<evidence type="ECO:0000256" key="2">
    <source>
        <dbReference type="ARBA" id="ARBA00005582"/>
    </source>
</evidence>
<dbReference type="EMBL" id="CP163445">
    <property type="protein sequence ID" value="XDQ82187.1"/>
    <property type="molecule type" value="Genomic_DNA"/>
</dbReference>
<dbReference type="InterPro" id="IPR020476">
    <property type="entry name" value="Nudix_hydrolase"/>
</dbReference>
<dbReference type="GO" id="GO:0016787">
    <property type="term" value="F:hydrolase activity"/>
    <property type="evidence" value="ECO:0007669"/>
    <property type="project" value="UniProtKB-KW"/>
</dbReference>
<gene>
    <name evidence="7" type="ORF">AB2U05_28795</name>
</gene>
<dbReference type="PROSITE" id="PS51462">
    <property type="entry name" value="NUDIX"/>
    <property type="match status" value="1"/>
</dbReference>
<name>A0AB39TSJ0_9ACTN</name>
<dbReference type="InterPro" id="IPR015797">
    <property type="entry name" value="NUDIX_hydrolase-like_dom_sf"/>
</dbReference>
<dbReference type="PANTHER" id="PTHR43046">
    <property type="entry name" value="GDP-MANNOSE MANNOSYL HYDROLASE"/>
    <property type="match status" value="1"/>
</dbReference>
<evidence type="ECO:0000256" key="5">
    <source>
        <dbReference type="RuleBase" id="RU003476"/>
    </source>
</evidence>
<dbReference type="InterPro" id="IPR020084">
    <property type="entry name" value="NUDIX_hydrolase_CS"/>
</dbReference>
<dbReference type="RefSeq" id="WP_369184650.1">
    <property type="nucleotide sequence ID" value="NZ_CP163445.1"/>
</dbReference>
<dbReference type="Pfam" id="PF00293">
    <property type="entry name" value="NUDIX"/>
    <property type="match status" value="1"/>
</dbReference>
<proteinExistence type="inferred from homology"/>
<comment type="cofactor">
    <cofactor evidence="1">
        <name>Mg(2+)</name>
        <dbReference type="ChEBI" id="CHEBI:18420"/>
    </cofactor>
</comment>
<comment type="similarity">
    <text evidence="2 5">Belongs to the Nudix hydrolase family.</text>
</comment>
<evidence type="ECO:0000256" key="1">
    <source>
        <dbReference type="ARBA" id="ARBA00001946"/>
    </source>
</evidence>
<reference evidence="7" key="1">
    <citation type="submission" date="2024-07" db="EMBL/GenBank/DDBJ databases">
        <authorList>
            <person name="Yu S.T."/>
        </authorList>
    </citation>
    <scope>NUCLEOTIDE SEQUENCE</scope>
    <source>
        <strain evidence="7">Y1</strain>
    </source>
</reference>
<dbReference type="PANTHER" id="PTHR43046:SF12">
    <property type="entry name" value="GDP-MANNOSE MANNOSYL HYDROLASE"/>
    <property type="match status" value="1"/>
</dbReference>
<dbReference type="PRINTS" id="PR00502">
    <property type="entry name" value="NUDIXFAMILY"/>
</dbReference>
<feature type="domain" description="Nudix hydrolase" evidence="6">
    <location>
        <begin position="24"/>
        <end position="160"/>
    </location>
</feature>
<organism evidence="7">
    <name type="scientific">Streptomyces sp. Y1</name>
    <dbReference type="NCBI Taxonomy" id="3238634"/>
    <lineage>
        <taxon>Bacteria</taxon>
        <taxon>Bacillati</taxon>
        <taxon>Actinomycetota</taxon>
        <taxon>Actinomycetes</taxon>
        <taxon>Kitasatosporales</taxon>
        <taxon>Streptomycetaceae</taxon>
        <taxon>Streptomyces</taxon>
    </lineage>
</organism>
<dbReference type="SUPFAM" id="SSF55811">
    <property type="entry name" value="Nudix"/>
    <property type="match status" value="1"/>
</dbReference>
<evidence type="ECO:0000313" key="7">
    <source>
        <dbReference type="EMBL" id="XDQ82187.1"/>
    </source>
</evidence>
<keyword evidence="3 5" id="KW-0378">Hydrolase</keyword>
<dbReference type="AlphaFoldDB" id="A0AB39TSJ0"/>
<sequence>MGEAVEAAAVETWALPEGEWLAGMVRAYVGSSVLLTGEAGEVLLLKASYRPQWEFPGGGMDPGEGPAQCAARELAEETGLAAGELRLLVVEWRDPIPDQGEHAHPAVHFMFDGGTAPAGAELRLQAEEIADHGWYTPARAAALLHPCAARRLTAALEARRTGVPVLLHSTGYLG</sequence>
<accession>A0AB39TSJ0</accession>
<evidence type="ECO:0000259" key="6">
    <source>
        <dbReference type="PROSITE" id="PS51462"/>
    </source>
</evidence>
<protein>
    <submittedName>
        <fullName evidence="7">NUDIX domain-containing protein</fullName>
    </submittedName>
</protein>
<dbReference type="Gene3D" id="3.90.79.10">
    <property type="entry name" value="Nucleoside Triphosphate Pyrophosphohydrolase"/>
    <property type="match status" value="1"/>
</dbReference>
<evidence type="ECO:0000256" key="3">
    <source>
        <dbReference type="ARBA" id="ARBA00022801"/>
    </source>
</evidence>
<keyword evidence="4" id="KW-0460">Magnesium</keyword>
<dbReference type="InterPro" id="IPR000086">
    <property type="entry name" value="NUDIX_hydrolase_dom"/>
</dbReference>
<evidence type="ECO:0000256" key="4">
    <source>
        <dbReference type="ARBA" id="ARBA00022842"/>
    </source>
</evidence>
<dbReference type="PROSITE" id="PS00893">
    <property type="entry name" value="NUDIX_BOX"/>
    <property type="match status" value="1"/>
</dbReference>
<dbReference type="CDD" id="cd18876">
    <property type="entry name" value="NUDIX_Hydrolase"/>
    <property type="match status" value="1"/>
</dbReference>